<organism evidence="2 3">
    <name type="scientific">Cellulomonas chitinilytica</name>
    <dbReference type="NCBI Taxonomy" id="398759"/>
    <lineage>
        <taxon>Bacteria</taxon>
        <taxon>Bacillati</taxon>
        <taxon>Actinomycetota</taxon>
        <taxon>Actinomycetes</taxon>
        <taxon>Micrococcales</taxon>
        <taxon>Cellulomonadaceae</taxon>
        <taxon>Cellulomonas</taxon>
    </lineage>
</organism>
<evidence type="ECO:0008006" key="4">
    <source>
        <dbReference type="Google" id="ProtNLM"/>
    </source>
</evidence>
<keyword evidence="1" id="KW-0812">Transmembrane</keyword>
<evidence type="ECO:0000313" key="2">
    <source>
        <dbReference type="EMBL" id="GIG20855.1"/>
    </source>
</evidence>
<keyword evidence="1" id="KW-0472">Membrane</keyword>
<reference evidence="2" key="1">
    <citation type="submission" date="2021-01" db="EMBL/GenBank/DDBJ databases">
        <title>Whole genome shotgun sequence of Cellulomonas chitinilytica NBRC 110799.</title>
        <authorList>
            <person name="Komaki H."/>
            <person name="Tamura T."/>
        </authorList>
    </citation>
    <scope>NUCLEOTIDE SEQUENCE</scope>
    <source>
        <strain evidence="2">NBRC 110799</strain>
    </source>
</reference>
<dbReference type="AlphaFoldDB" id="A0A919TYQ5"/>
<name>A0A919TYQ5_9CELL</name>
<protein>
    <recommendedName>
        <fullName evidence="4">DUF2809 domain-containing protein</fullName>
    </recommendedName>
</protein>
<comment type="caution">
    <text evidence="2">The sequence shown here is derived from an EMBL/GenBank/DDBJ whole genome shotgun (WGS) entry which is preliminary data.</text>
</comment>
<keyword evidence="1" id="KW-1133">Transmembrane helix</keyword>
<evidence type="ECO:0000313" key="3">
    <source>
        <dbReference type="Proteomes" id="UP000632740"/>
    </source>
</evidence>
<dbReference type="Pfam" id="PF10990">
    <property type="entry name" value="DUF2809"/>
    <property type="match status" value="1"/>
</dbReference>
<feature type="transmembrane region" description="Helical" evidence="1">
    <location>
        <begin position="34"/>
        <end position="52"/>
    </location>
</feature>
<proteinExistence type="predicted"/>
<evidence type="ECO:0000256" key="1">
    <source>
        <dbReference type="SAM" id="Phobius"/>
    </source>
</evidence>
<keyword evidence="3" id="KW-1185">Reference proteome</keyword>
<feature type="transmembrane region" description="Helical" evidence="1">
    <location>
        <begin position="89"/>
        <end position="116"/>
    </location>
</feature>
<dbReference type="RefSeq" id="WP_203750925.1">
    <property type="nucleotide sequence ID" value="NZ_BONK01000004.1"/>
</dbReference>
<sequence>MNPRSRAVLAGVAALVVVAGVAVARLGDGPWADPAGDALYAALVYLLVLLVAPRVSPWVAAGVATAFCTAVELLQLTGVPAVLVGHVPVLRYALGTTFNAVDLVVYAAAATVAALVDRAATRHVVRADSPRPGVARRAAD</sequence>
<dbReference type="InterPro" id="IPR021257">
    <property type="entry name" value="DUF2809"/>
</dbReference>
<dbReference type="Proteomes" id="UP000632740">
    <property type="component" value="Unassembled WGS sequence"/>
</dbReference>
<accession>A0A919TYQ5</accession>
<feature type="transmembrane region" description="Helical" evidence="1">
    <location>
        <begin position="59"/>
        <end position="83"/>
    </location>
</feature>
<gene>
    <name evidence="2" type="ORF">Cch01nite_15790</name>
</gene>
<dbReference type="EMBL" id="BONK01000004">
    <property type="protein sequence ID" value="GIG20855.1"/>
    <property type="molecule type" value="Genomic_DNA"/>
</dbReference>